<evidence type="ECO:0000259" key="1">
    <source>
        <dbReference type="PROSITE" id="PS51384"/>
    </source>
</evidence>
<dbReference type="InterPro" id="IPR001709">
    <property type="entry name" value="Flavoprot_Pyr_Nucl_cyt_Rdtase"/>
</dbReference>
<organism evidence="2 3">
    <name type="scientific">Haladaptatus paucihalophilus DX253</name>
    <dbReference type="NCBI Taxonomy" id="797209"/>
    <lineage>
        <taxon>Archaea</taxon>
        <taxon>Methanobacteriati</taxon>
        <taxon>Methanobacteriota</taxon>
        <taxon>Stenosarchaea group</taxon>
        <taxon>Halobacteria</taxon>
        <taxon>Halobacteriales</taxon>
        <taxon>Haladaptataceae</taxon>
        <taxon>Haladaptatus</taxon>
    </lineage>
</organism>
<protein>
    <submittedName>
        <fullName evidence="2">CDP-4-dehydro-6-deoxyglucose reductase</fullName>
    </submittedName>
</protein>
<dbReference type="PROSITE" id="PS51384">
    <property type="entry name" value="FAD_FR"/>
    <property type="match status" value="1"/>
</dbReference>
<dbReference type="Pfam" id="PF00175">
    <property type="entry name" value="NAD_binding_1"/>
    <property type="match status" value="1"/>
</dbReference>
<dbReference type="PANTHER" id="PTHR47354:SF5">
    <property type="entry name" value="PROTEIN RFBI"/>
    <property type="match status" value="1"/>
</dbReference>
<reference evidence="3" key="1">
    <citation type="submission" date="2016-11" db="EMBL/GenBank/DDBJ databases">
        <authorList>
            <person name="Varghese N."/>
            <person name="Submissions S."/>
        </authorList>
    </citation>
    <scope>NUCLEOTIDE SEQUENCE [LARGE SCALE GENOMIC DNA]</scope>
    <source>
        <strain evidence="3">DX253</strain>
    </source>
</reference>
<dbReference type="Pfam" id="PF00970">
    <property type="entry name" value="FAD_binding_6"/>
    <property type="match status" value="1"/>
</dbReference>
<dbReference type="PANTHER" id="PTHR47354">
    <property type="entry name" value="NADH OXIDOREDUCTASE HCR"/>
    <property type="match status" value="1"/>
</dbReference>
<dbReference type="SUPFAM" id="SSF52343">
    <property type="entry name" value="Ferredoxin reductase-like, C-terminal NADP-linked domain"/>
    <property type="match status" value="1"/>
</dbReference>
<proteinExistence type="predicted"/>
<dbReference type="AlphaFoldDB" id="A0A1M6Q9N6"/>
<dbReference type="Proteomes" id="UP000184203">
    <property type="component" value="Unassembled WGS sequence"/>
</dbReference>
<dbReference type="InterPro" id="IPR001433">
    <property type="entry name" value="OxRdtase_FAD/NAD-bd"/>
</dbReference>
<gene>
    <name evidence="2" type="ORF">SAMN05444342_0813</name>
</gene>
<sequence>MEIPSQHSQHRRAEELPLVTDSARVERVEPLDEDRTERVVERAAELLDVHGREEWAERVASEDADWDELKSAIEGEERGHENLLTELTSLRDRYQRPFSSLMSVAIDFEEEFDFVPGQYATMRYEHTPRPYSIASSPNADGIELCVRRVPHGRLTSKLFEDLSEGDRVTVRGPNGDFVLEEPSGRDMAFLATGTGVAPLRSMIKYTFEEGRDEYEGERRDVWLFLGASWKDDLAYREEFEELDDEHENFHFVPTCSREEYLTDWEGETDYVQQTLVKYLVERAEENLSDDLAEYTTEPAYDIDARIDPDGLEVYACGVNAMVSMLAGAARDLGVPEDHVQYEGYG</sequence>
<dbReference type="Gene3D" id="3.40.50.80">
    <property type="entry name" value="Nucleotide-binding domain of ferredoxin-NADP reductase (FNR) module"/>
    <property type="match status" value="1"/>
</dbReference>
<feature type="domain" description="FAD-binding FR-type" evidence="1">
    <location>
        <begin position="18"/>
        <end position="180"/>
    </location>
</feature>
<dbReference type="InterPro" id="IPR039261">
    <property type="entry name" value="FNR_nucleotide-bd"/>
</dbReference>
<dbReference type="RefSeq" id="WP_026177684.1">
    <property type="nucleotide sequence ID" value="NZ_AEMG01000006.1"/>
</dbReference>
<accession>A0A1M6Q9N6</accession>
<dbReference type="PRINTS" id="PR00371">
    <property type="entry name" value="FPNCR"/>
</dbReference>
<dbReference type="InterPro" id="IPR017938">
    <property type="entry name" value="Riboflavin_synthase-like_b-brl"/>
</dbReference>
<name>A0A1M6Q9N6_HALPU</name>
<dbReference type="Gene3D" id="2.40.30.10">
    <property type="entry name" value="Translation factors"/>
    <property type="match status" value="1"/>
</dbReference>
<dbReference type="GO" id="GO:0016491">
    <property type="term" value="F:oxidoreductase activity"/>
    <property type="evidence" value="ECO:0007669"/>
    <property type="project" value="InterPro"/>
</dbReference>
<dbReference type="EMBL" id="FRAN01000001">
    <property type="protein sequence ID" value="SHK16886.1"/>
    <property type="molecule type" value="Genomic_DNA"/>
</dbReference>
<dbReference type="PRINTS" id="PR00410">
    <property type="entry name" value="PHEHYDRXLASE"/>
</dbReference>
<evidence type="ECO:0000313" key="2">
    <source>
        <dbReference type="EMBL" id="SHK16886.1"/>
    </source>
</evidence>
<dbReference type="InterPro" id="IPR017927">
    <property type="entry name" value="FAD-bd_FR_type"/>
</dbReference>
<evidence type="ECO:0000313" key="3">
    <source>
        <dbReference type="Proteomes" id="UP000184203"/>
    </source>
</evidence>
<dbReference type="InterPro" id="IPR008333">
    <property type="entry name" value="Cbr1-like_FAD-bd_dom"/>
</dbReference>
<dbReference type="InterPro" id="IPR050415">
    <property type="entry name" value="MRET"/>
</dbReference>
<dbReference type="SUPFAM" id="SSF63380">
    <property type="entry name" value="Riboflavin synthase domain-like"/>
    <property type="match status" value="1"/>
</dbReference>
<keyword evidence="3" id="KW-1185">Reference proteome</keyword>